<gene>
    <name evidence="12" type="ORF">TCNE_LOCUS5472</name>
</gene>
<protein>
    <recommendedName>
        <fullName evidence="8">Sulfhydryl oxidase</fullName>
        <ecNumber evidence="8">1.8.3.2</ecNumber>
    </recommendedName>
</protein>
<dbReference type="Gene3D" id="3.40.30.10">
    <property type="entry name" value="Glutaredoxin"/>
    <property type="match status" value="1"/>
</dbReference>
<evidence type="ECO:0000256" key="4">
    <source>
        <dbReference type="ARBA" id="ARBA00022827"/>
    </source>
</evidence>
<organism evidence="13 14">
    <name type="scientific">Toxocara canis</name>
    <name type="common">Canine roundworm</name>
    <dbReference type="NCBI Taxonomy" id="6265"/>
    <lineage>
        <taxon>Eukaryota</taxon>
        <taxon>Metazoa</taxon>
        <taxon>Ecdysozoa</taxon>
        <taxon>Nematoda</taxon>
        <taxon>Chromadorea</taxon>
        <taxon>Rhabditida</taxon>
        <taxon>Spirurina</taxon>
        <taxon>Ascaridomorpha</taxon>
        <taxon>Ascaridoidea</taxon>
        <taxon>Toxocaridae</taxon>
        <taxon>Toxocara</taxon>
    </lineage>
</organism>
<dbReference type="Proteomes" id="UP000050794">
    <property type="component" value="Unassembled WGS sequence"/>
</dbReference>
<sequence length="552" mass="63792">MRHFQVRLIALLISTAAQCNCFLSNASYVPLGSSPLLYQPGVDPIVQLDYATFADTIFAQNHAFVVEFYADWCGHCRAFAPHYREFAERVKSWRPIVTVAAINCAEQMNQELCIQQNIYGYPMVKHSASSLRTQLARAILNEYNNFHYSDWPNFSHLRVSGDMTYGELWNGVHPSANHLAVLFEQLDSVGGPFLLEMWPSRHIVGARRALATSPLASMLRITRFPYVALFRRDQQQAVLMKMFVSLHCSETYSDQSIEELIRYASPSHHRSAVTKPHPIVATTQAPFIDCDKYPQRCRRMYFVSETDMLKAMRIALVDEVIKTSHYIRNENFAALLNFVSLLAEVLKSSSRARSVFAHMREFLHTRKRQMTVSAGEWHYQFVSTERLFGSPFPRNASWEHCKGSTPQFRGYTCGLWTTFHALTVNAYLDSLDEQIDPLMPLNSIKGWVSTFFGCLHCRRHFHHMTTKLFPMNGRRVRQASDMMMYLWRAHNIVNRRLHNDPTEDPQFKKRQFPAAFLCPTCRVGNDHFSKKEIRRFLLRYYGSIRAGSPTNV</sequence>
<dbReference type="Pfam" id="PF00085">
    <property type="entry name" value="Thioredoxin"/>
    <property type="match status" value="1"/>
</dbReference>
<dbReference type="InterPro" id="IPR042568">
    <property type="entry name" value="QSOX_FAD-bd_sf"/>
</dbReference>
<dbReference type="GO" id="GO:0003756">
    <property type="term" value="F:protein disulfide isomerase activity"/>
    <property type="evidence" value="ECO:0007669"/>
    <property type="project" value="TreeGrafter"/>
</dbReference>
<evidence type="ECO:0000313" key="14">
    <source>
        <dbReference type="WBParaSite" id="TCNE_0000547201-mRNA-1"/>
    </source>
</evidence>
<dbReference type="InterPro" id="IPR017905">
    <property type="entry name" value="ERV/ALR_sulphydryl_oxidase"/>
</dbReference>
<evidence type="ECO:0000259" key="11">
    <source>
        <dbReference type="PROSITE" id="PS51352"/>
    </source>
</evidence>
<evidence type="ECO:0000259" key="10">
    <source>
        <dbReference type="PROSITE" id="PS51324"/>
    </source>
</evidence>
<reference evidence="14" key="1">
    <citation type="submission" date="2016-06" db="UniProtKB">
        <authorList>
            <consortium name="WormBaseParasite"/>
        </authorList>
    </citation>
    <scope>IDENTIFICATION</scope>
</reference>
<dbReference type="SUPFAM" id="SSF69000">
    <property type="entry name" value="FAD-dependent thiol oxidase"/>
    <property type="match status" value="1"/>
</dbReference>
<evidence type="ECO:0000256" key="7">
    <source>
        <dbReference type="ARBA" id="ARBA00023180"/>
    </source>
</evidence>
<dbReference type="Gene3D" id="1.20.120.1960">
    <property type="entry name" value="QSOX sulfhydryl oxidase domain"/>
    <property type="match status" value="1"/>
</dbReference>
<name>A0A183UAF2_TOXCA</name>
<dbReference type="PANTHER" id="PTHR22897">
    <property type="entry name" value="QUIESCIN Q6-RELATED SULFHYDRYL OXIDASE"/>
    <property type="match status" value="1"/>
</dbReference>
<dbReference type="EMBL" id="UYWY01019359">
    <property type="protein sequence ID" value="VDM36623.1"/>
    <property type="molecule type" value="Genomic_DNA"/>
</dbReference>
<feature type="signal peptide" evidence="9">
    <location>
        <begin position="1"/>
        <end position="21"/>
    </location>
</feature>
<evidence type="ECO:0000256" key="3">
    <source>
        <dbReference type="ARBA" id="ARBA00022729"/>
    </source>
</evidence>
<dbReference type="InterPro" id="IPR013766">
    <property type="entry name" value="Thioredoxin_domain"/>
</dbReference>
<evidence type="ECO:0000256" key="1">
    <source>
        <dbReference type="ARBA" id="ARBA00001974"/>
    </source>
</evidence>
<dbReference type="FunFam" id="1.20.120.310:FF:000005">
    <property type="entry name" value="Sulfhydryl oxidase"/>
    <property type="match status" value="1"/>
</dbReference>
<dbReference type="PANTHER" id="PTHR22897:SF20">
    <property type="entry name" value="SULFHYDRYL OXIDASE"/>
    <property type="match status" value="1"/>
</dbReference>
<reference evidence="12 13" key="2">
    <citation type="submission" date="2018-11" db="EMBL/GenBank/DDBJ databases">
        <authorList>
            <consortium name="Pathogen Informatics"/>
        </authorList>
    </citation>
    <scope>NUCLEOTIDE SEQUENCE [LARGE SCALE GENOMIC DNA]</scope>
</reference>
<evidence type="ECO:0000256" key="9">
    <source>
        <dbReference type="SAM" id="SignalP"/>
    </source>
</evidence>
<dbReference type="WBParaSite" id="TCNE_0000547201-mRNA-1">
    <property type="protein sequence ID" value="TCNE_0000547201-mRNA-1"/>
    <property type="gene ID" value="TCNE_0000547201"/>
</dbReference>
<dbReference type="GO" id="GO:0005615">
    <property type="term" value="C:extracellular space"/>
    <property type="evidence" value="ECO:0007669"/>
    <property type="project" value="TreeGrafter"/>
</dbReference>
<keyword evidence="6" id="KW-1015">Disulfide bond</keyword>
<keyword evidence="2 8" id="KW-0285">Flavoprotein</keyword>
<comment type="cofactor">
    <cofactor evidence="1 8">
        <name>FAD</name>
        <dbReference type="ChEBI" id="CHEBI:57692"/>
    </cofactor>
</comment>
<evidence type="ECO:0000256" key="8">
    <source>
        <dbReference type="RuleBase" id="RU371123"/>
    </source>
</evidence>
<evidence type="ECO:0000256" key="6">
    <source>
        <dbReference type="ARBA" id="ARBA00023157"/>
    </source>
</evidence>
<dbReference type="EC" id="1.8.3.2" evidence="8"/>
<evidence type="ECO:0000256" key="2">
    <source>
        <dbReference type="ARBA" id="ARBA00022630"/>
    </source>
</evidence>
<dbReference type="GO" id="GO:0016971">
    <property type="term" value="F:flavin-dependent sulfhydryl oxidase activity"/>
    <property type="evidence" value="ECO:0007669"/>
    <property type="project" value="InterPro"/>
</dbReference>
<evidence type="ECO:0000256" key="5">
    <source>
        <dbReference type="ARBA" id="ARBA00023002"/>
    </source>
</evidence>
<feature type="domain" description="ERV/ALR sulfhydryl oxidase" evidence="10">
    <location>
        <begin position="404"/>
        <end position="511"/>
    </location>
</feature>
<keyword evidence="7" id="KW-0325">Glycoprotein</keyword>
<evidence type="ECO:0000313" key="12">
    <source>
        <dbReference type="EMBL" id="VDM36623.1"/>
    </source>
</evidence>
<dbReference type="AlphaFoldDB" id="A0A183UAF2"/>
<evidence type="ECO:0000313" key="13">
    <source>
        <dbReference type="Proteomes" id="UP000050794"/>
    </source>
</evidence>
<dbReference type="GO" id="GO:0000139">
    <property type="term" value="C:Golgi membrane"/>
    <property type="evidence" value="ECO:0007669"/>
    <property type="project" value="TreeGrafter"/>
</dbReference>
<keyword evidence="13" id="KW-1185">Reference proteome</keyword>
<dbReference type="Gene3D" id="1.20.120.310">
    <property type="entry name" value="ERV/ALR sulfhydryl oxidase domain"/>
    <property type="match status" value="1"/>
</dbReference>
<keyword evidence="5 8" id="KW-0560">Oxidoreductase</keyword>
<dbReference type="InterPro" id="IPR039798">
    <property type="entry name" value="Sulfhydryl_oxidase"/>
</dbReference>
<feature type="domain" description="Thioredoxin" evidence="11">
    <location>
        <begin position="28"/>
        <end position="191"/>
    </location>
</feature>
<accession>A0A183UAF2</accession>
<dbReference type="InterPro" id="IPR036249">
    <property type="entry name" value="Thioredoxin-like_sf"/>
</dbReference>
<feature type="chain" id="PRO_5044553043" description="Sulfhydryl oxidase" evidence="9">
    <location>
        <begin position="22"/>
        <end position="552"/>
    </location>
</feature>
<keyword evidence="4 8" id="KW-0274">FAD</keyword>
<dbReference type="InterPro" id="IPR036774">
    <property type="entry name" value="ERV/ALR_sulphydryl_oxid_sf"/>
</dbReference>
<dbReference type="Pfam" id="PF04777">
    <property type="entry name" value="Evr1_Alr"/>
    <property type="match status" value="1"/>
</dbReference>
<comment type="catalytic activity">
    <reaction evidence="8">
        <text>2 R'C(R)SH + O2 = R'C(R)S-S(R)CR' + H2O2</text>
        <dbReference type="Rhea" id="RHEA:17357"/>
        <dbReference type="ChEBI" id="CHEBI:15379"/>
        <dbReference type="ChEBI" id="CHEBI:16240"/>
        <dbReference type="ChEBI" id="CHEBI:16520"/>
        <dbReference type="ChEBI" id="CHEBI:17412"/>
        <dbReference type="EC" id="1.8.3.2"/>
    </reaction>
</comment>
<dbReference type="GO" id="GO:0006457">
    <property type="term" value="P:protein folding"/>
    <property type="evidence" value="ECO:0007669"/>
    <property type="project" value="TreeGrafter"/>
</dbReference>
<dbReference type="SUPFAM" id="SSF52833">
    <property type="entry name" value="Thioredoxin-like"/>
    <property type="match status" value="1"/>
</dbReference>
<dbReference type="InterPro" id="IPR017937">
    <property type="entry name" value="Thioredoxin_CS"/>
</dbReference>
<proteinExistence type="predicted"/>
<keyword evidence="3 9" id="KW-0732">Signal</keyword>
<dbReference type="PROSITE" id="PS00194">
    <property type="entry name" value="THIOREDOXIN_1"/>
    <property type="match status" value="1"/>
</dbReference>
<dbReference type="PROSITE" id="PS51324">
    <property type="entry name" value="ERV_ALR"/>
    <property type="match status" value="1"/>
</dbReference>
<dbReference type="PROSITE" id="PS51352">
    <property type="entry name" value="THIOREDOXIN_2"/>
    <property type="match status" value="1"/>
</dbReference>